<dbReference type="RefSeq" id="WP_188433462.1">
    <property type="nucleotide sequence ID" value="NZ_BMEX01000020.1"/>
</dbReference>
<evidence type="ECO:0000313" key="2">
    <source>
        <dbReference type="Proteomes" id="UP000617979"/>
    </source>
</evidence>
<dbReference type="Proteomes" id="UP000617979">
    <property type="component" value="Unassembled WGS sequence"/>
</dbReference>
<keyword evidence="2" id="KW-1185">Reference proteome</keyword>
<protein>
    <submittedName>
        <fullName evidence="1">Uncharacterized protein</fullName>
    </submittedName>
</protein>
<reference evidence="2" key="1">
    <citation type="journal article" date="2019" name="Int. J. Syst. Evol. Microbiol.">
        <title>The Global Catalogue of Microorganisms (GCM) 10K type strain sequencing project: providing services to taxonomists for standard genome sequencing and annotation.</title>
        <authorList>
            <consortium name="The Broad Institute Genomics Platform"/>
            <consortium name="The Broad Institute Genome Sequencing Center for Infectious Disease"/>
            <person name="Wu L."/>
            <person name="Ma J."/>
        </authorList>
    </citation>
    <scope>NUCLEOTIDE SEQUENCE [LARGE SCALE GENOMIC DNA]</scope>
    <source>
        <strain evidence="2">CGMCC 1.12404</strain>
    </source>
</reference>
<name>A0ABQ1H1V4_9BACL</name>
<dbReference type="EMBL" id="BMEX01000020">
    <property type="protein sequence ID" value="GGA55909.1"/>
    <property type="molecule type" value="Genomic_DNA"/>
</dbReference>
<comment type="caution">
    <text evidence="1">The sequence shown here is derived from an EMBL/GenBank/DDBJ whole genome shotgun (WGS) entry which is preliminary data.</text>
</comment>
<organism evidence="1 2">
    <name type="scientific">Kroppenstedtia guangzhouensis</name>
    <dbReference type="NCBI Taxonomy" id="1274356"/>
    <lineage>
        <taxon>Bacteria</taxon>
        <taxon>Bacillati</taxon>
        <taxon>Bacillota</taxon>
        <taxon>Bacilli</taxon>
        <taxon>Bacillales</taxon>
        <taxon>Thermoactinomycetaceae</taxon>
        <taxon>Kroppenstedtia</taxon>
    </lineage>
</organism>
<accession>A0ABQ1H1V4</accession>
<sequence length="142" mass="17240">MFRKKKMIEIKDQRYAHRKPIWKEPDPNETGCYFDAVVDLENRMFHVFDRNGSVSVINSSSIPFCQHLLDITVNQNQLIKEKNPKKWRYLLYTPGYYDTVYCEFDLSTNDFNHNLPEENWYQPYLERTKQVSEQIRRDKFGF</sequence>
<gene>
    <name evidence="1" type="ORF">GCM10007416_31360</name>
</gene>
<proteinExistence type="predicted"/>
<evidence type="ECO:0000313" key="1">
    <source>
        <dbReference type="EMBL" id="GGA55909.1"/>
    </source>
</evidence>